<organism evidence="9 10">
    <name type="scientific">Bacillus thuringiensis</name>
    <dbReference type="NCBI Taxonomy" id="1428"/>
    <lineage>
        <taxon>Bacteria</taxon>
        <taxon>Bacillati</taxon>
        <taxon>Bacillota</taxon>
        <taxon>Bacilli</taxon>
        <taxon>Bacillales</taxon>
        <taxon>Bacillaceae</taxon>
        <taxon>Bacillus</taxon>
        <taxon>Bacillus cereus group</taxon>
    </lineage>
</organism>
<dbReference type="AlphaFoldDB" id="A0A1B1L4P3"/>
<dbReference type="Proteomes" id="UP000194143">
    <property type="component" value="Chromosome"/>
</dbReference>
<protein>
    <recommendedName>
        <fullName evidence="7">NADPH dehydrogenase</fullName>
        <ecNumber evidence="7">1.6.99.1</ecNumber>
    </recommendedName>
</protein>
<evidence type="ECO:0000256" key="6">
    <source>
        <dbReference type="ARBA" id="ARBA00023002"/>
    </source>
</evidence>
<dbReference type="PANTHER" id="PTHR43303">
    <property type="entry name" value="NADPH DEHYDROGENASE C23G7.10C-RELATED"/>
    <property type="match status" value="1"/>
</dbReference>
<dbReference type="EMBL" id="CP021061">
    <property type="protein sequence ID" value="ARP57393.1"/>
    <property type="molecule type" value="Genomic_DNA"/>
</dbReference>
<comment type="similarity">
    <text evidence="7">Belongs to the NADH:flavin oxidoreductase/NADH oxidase family. NamA subfamily.</text>
</comment>
<dbReference type="PANTHER" id="PTHR43303:SF4">
    <property type="entry name" value="NADPH DEHYDROGENASE C23G7.10C-RELATED"/>
    <property type="match status" value="1"/>
</dbReference>
<reference evidence="9 10" key="1">
    <citation type="submission" date="2017-04" db="EMBL/GenBank/DDBJ databases">
        <title>Complete Genome Sequence of Bacillus thuringiensis type Strain ATCC 10792.</title>
        <authorList>
            <person name="Oh D.-H."/>
            <person name="Park B.-J."/>
            <person name="Shuai W."/>
            <person name="Chelliah R."/>
        </authorList>
    </citation>
    <scope>NUCLEOTIDE SEQUENCE [LARGE SCALE GENOMIC DNA]</scope>
    <source>
        <strain evidence="9 10">ATCC 10792</strain>
    </source>
</reference>
<dbReference type="GO" id="GO:0009636">
    <property type="term" value="P:response to toxic substance"/>
    <property type="evidence" value="ECO:0007669"/>
    <property type="project" value="UniProtKB-KW"/>
</dbReference>
<feature type="binding site" evidence="7">
    <location>
        <position position="215"/>
    </location>
    <ligand>
        <name>FMN</name>
        <dbReference type="ChEBI" id="CHEBI:58210"/>
    </ligand>
</feature>
<feature type="domain" description="NADH:flavin oxidoreductase/NADH oxidase N-terminal" evidence="8">
    <location>
        <begin position="4"/>
        <end position="322"/>
    </location>
</feature>
<keyword evidence="4 7" id="KW-0288">FMN</keyword>
<comment type="catalytic activity">
    <reaction evidence="7">
        <text>A + NADPH + H(+) = AH2 + NADP(+)</text>
        <dbReference type="Rhea" id="RHEA:13149"/>
        <dbReference type="ChEBI" id="CHEBI:13193"/>
        <dbReference type="ChEBI" id="CHEBI:15378"/>
        <dbReference type="ChEBI" id="CHEBI:17499"/>
        <dbReference type="ChEBI" id="CHEBI:57783"/>
        <dbReference type="ChEBI" id="CHEBI:58349"/>
        <dbReference type="EC" id="1.6.99.1"/>
    </reaction>
</comment>
<feature type="binding site" evidence="7">
    <location>
        <position position="28"/>
    </location>
    <ligand>
        <name>substrate</name>
    </ligand>
</feature>
<evidence type="ECO:0000256" key="4">
    <source>
        <dbReference type="ARBA" id="ARBA00022643"/>
    </source>
</evidence>
<dbReference type="Pfam" id="PF00724">
    <property type="entry name" value="Oxidored_FMN"/>
    <property type="match status" value="1"/>
</dbReference>
<comment type="subunit">
    <text evidence="7">Homotetramer.</text>
</comment>
<gene>
    <name evidence="7" type="primary">namA</name>
    <name evidence="9" type="ORF">CAB88_09945</name>
</gene>
<accession>A0A1B1L4P3</accession>
<sequence>MNSKLFSPYTIKNVTLKNRIVMSPMCMYSSGNEDGSVTNFHLIHYGTRAAGQVGLVMVEATAVLAEGRISNKDLGIWDDNLIEGLHKTTTFIHDNGAKAAIQLAHAGRKAELETDALAPSAIPFNETMKMPIEMSKHQIKNTVLAFQQAAVRSKQAGFDVIEIHGAHGYLINEFLSPLSNKRTDEYGGSPENRYRFLREIIDSINEVWNGPLFVRISANDYHPEGLTVQDYVQYTKWMKEQGVDLIDCSSGAVVPARIDVYPGYQVQYAKHIKEHANIATGAVGLITTGSQAEQILNNNEADLIFIGRELLRNPYFPRIAANELGFELQEPHQYKRAPGKIHTNK</sequence>
<comment type="cofactor">
    <cofactor evidence="1 7">
        <name>FMN</name>
        <dbReference type="ChEBI" id="CHEBI:58210"/>
    </cofactor>
</comment>
<keyword evidence="5 7" id="KW-0521">NADP</keyword>
<feature type="binding site" evidence="7">
    <location>
        <begin position="23"/>
        <end position="26"/>
    </location>
    <ligand>
        <name>FMN</name>
        <dbReference type="ChEBI" id="CHEBI:58210"/>
    </ligand>
</feature>
<dbReference type="SUPFAM" id="SSF51395">
    <property type="entry name" value="FMN-linked oxidoreductases"/>
    <property type="match status" value="1"/>
</dbReference>
<evidence type="ECO:0000256" key="3">
    <source>
        <dbReference type="ARBA" id="ARBA00022630"/>
    </source>
</evidence>
<comment type="function">
    <text evidence="7">Catalyzes the reduction of the double bond of an array of alpha,beta-unsaturated aldehydes and ketones. It also reduces the nitro group of nitroester and nitroaromatic compounds. It could have a role in detoxification processes.</text>
</comment>
<dbReference type="CDD" id="cd02932">
    <property type="entry name" value="OYE_YqiM_FMN"/>
    <property type="match status" value="1"/>
</dbReference>
<dbReference type="RefSeq" id="WP_001086179.1">
    <property type="nucleotide sequence ID" value="NZ_CP015350.1"/>
</dbReference>
<dbReference type="InterPro" id="IPR044152">
    <property type="entry name" value="YqjM-like"/>
</dbReference>
<keyword evidence="6 7" id="KW-0560">Oxidoreductase</keyword>
<keyword evidence="10" id="KW-1185">Reference proteome</keyword>
<keyword evidence="2 7" id="KW-0216">Detoxification</keyword>
<dbReference type="GO" id="GO:0010181">
    <property type="term" value="F:FMN binding"/>
    <property type="evidence" value="ECO:0007669"/>
    <property type="project" value="UniProtKB-UniRule"/>
</dbReference>
<feature type="binding site" evidence="7">
    <location>
        <position position="60"/>
    </location>
    <ligand>
        <name>FMN</name>
        <dbReference type="ChEBI" id="CHEBI:58210"/>
    </ligand>
</feature>
<evidence type="ECO:0000313" key="9">
    <source>
        <dbReference type="EMBL" id="ARP57393.1"/>
    </source>
</evidence>
<dbReference type="NCBIfam" id="NF010047">
    <property type="entry name" value="PRK13523.1"/>
    <property type="match status" value="1"/>
</dbReference>
<dbReference type="SMR" id="A0A1B1L4P3"/>
<dbReference type="InterPro" id="IPR023663">
    <property type="entry name" value="NADPH_DH_bac"/>
</dbReference>
<dbReference type="InterPro" id="IPR013785">
    <property type="entry name" value="Aldolase_TIM"/>
</dbReference>
<feature type="binding site" evidence="7">
    <location>
        <position position="102"/>
    </location>
    <ligand>
        <name>FMN</name>
        <dbReference type="ChEBI" id="CHEBI:58210"/>
    </ligand>
</feature>
<dbReference type="GO" id="GO:0003959">
    <property type="term" value="F:NADPH dehydrogenase activity"/>
    <property type="evidence" value="ECO:0007669"/>
    <property type="project" value="UniProtKB-UniRule"/>
</dbReference>
<dbReference type="EC" id="1.6.99.1" evidence="7"/>
<evidence type="ECO:0000313" key="10">
    <source>
        <dbReference type="Proteomes" id="UP000194143"/>
    </source>
</evidence>
<dbReference type="InterPro" id="IPR001155">
    <property type="entry name" value="OxRdtase_FMN_N"/>
</dbReference>
<evidence type="ECO:0000259" key="8">
    <source>
        <dbReference type="Pfam" id="PF00724"/>
    </source>
</evidence>
<proteinExistence type="inferred from homology"/>
<keyword evidence="3 7" id="KW-0285">Flavoprotein</keyword>
<dbReference type="Gene3D" id="3.20.20.70">
    <property type="entry name" value="Aldolase class I"/>
    <property type="match status" value="1"/>
</dbReference>
<dbReference type="HAMAP" id="MF_01614">
    <property type="entry name" value="NamA"/>
    <property type="match status" value="1"/>
</dbReference>
<evidence type="ECO:0000256" key="2">
    <source>
        <dbReference type="ARBA" id="ARBA00022575"/>
    </source>
</evidence>
<evidence type="ECO:0000256" key="7">
    <source>
        <dbReference type="HAMAP-Rule" id="MF_01614"/>
    </source>
</evidence>
<evidence type="ECO:0000256" key="1">
    <source>
        <dbReference type="ARBA" id="ARBA00001917"/>
    </source>
</evidence>
<evidence type="ECO:0000256" key="5">
    <source>
        <dbReference type="ARBA" id="ARBA00022857"/>
    </source>
</evidence>
<feature type="binding site" evidence="7">
    <location>
        <begin position="164"/>
        <end position="167"/>
    </location>
    <ligand>
        <name>substrate</name>
    </ligand>
</feature>
<dbReference type="GeneID" id="67466440"/>
<feature type="binding site" evidence="7">
    <location>
        <begin position="307"/>
        <end position="308"/>
    </location>
    <ligand>
        <name>FMN</name>
        <dbReference type="ChEBI" id="CHEBI:58210"/>
    </ligand>
</feature>
<dbReference type="GO" id="GO:0050661">
    <property type="term" value="F:NADP binding"/>
    <property type="evidence" value="ECO:0007669"/>
    <property type="project" value="UniProtKB-UniRule"/>
</dbReference>
<name>A0A1B1L4P3_BACTU</name>